<dbReference type="InterPro" id="IPR016169">
    <property type="entry name" value="FAD-bd_PCMH_sub2"/>
</dbReference>
<dbReference type="Pfam" id="PF01565">
    <property type="entry name" value="FAD_binding_4"/>
    <property type="match status" value="1"/>
</dbReference>
<dbReference type="InterPro" id="IPR036318">
    <property type="entry name" value="FAD-bd_PCMH-like_sf"/>
</dbReference>
<dbReference type="PANTHER" id="PTHR11748:SF111">
    <property type="entry name" value="D-LACTATE DEHYDROGENASE, MITOCHONDRIAL-RELATED"/>
    <property type="match status" value="1"/>
</dbReference>
<evidence type="ECO:0000256" key="3">
    <source>
        <dbReference type="ARBA" id="ARBA00022827"/>
    </source>
</evidence>
<dbReference type="InterPro" id="IPR006094">
    <property type="entry name" value="Oxid_FAD_bind_N"/>
</dbReference>
<dbReference type="Gene3D" id="3.30.43.10">
    <property type="entry name" value="Uridine Diphospho-n-acetylenolpyruvylglucosamine Reductase, domain 2"/>
    <property type="match status" value="1"/>
</dbReference>
<reference evidence="6" key="2">
    <citation type="submission" date="2018-02" db="EMBL/GenBank/DDBJ databases">
        <title>Phenotypic characterization and whole genome analysis of multidrug-resistant, extended-spectrum beta-lactamase-producing bacteria isolated from dogs in Germany.</title>
        <authorList>
            <person name="Williamson C."/>
        </authorList>
    </citation>
    <scope>NUCLEOTIDE SEQUENCE [LARGE SCALE GENOMIC DNA]</scope>
    <source>
        <strain evidence="6">AFG_SD03_1510_Ahy_093</strain>
    </source>
</reference>
<accession>A0ABD7G2P4</accession>
<dbReference type="SUPFAM" id="SSF56176">
    <property type="entry name" value="FAD-binding/transporter-associated domain-like"/>
    <property type="match status" value="1"/>
</dbReference>
<dbReference type="InterPro" id="IPR016170">
    <property type="entry name" value="Cytok_DH_C_sf"/>
</dbReference>
<comment type="caution">
    <text evidence="5">The sequence shown here is derived from an EMBL/GenBank/DDBJ whole genome shotgun (WGS) entry which is preliminary data.</text>
</comment>
<dbReference type="AlphaFoldDB" id="A0ABD7G2P4"/>
<evidence type="ECO:0000313" key="6">
    <source>
        <dbReference type="Proteomes" id="UP000253075"/>
    </source>
</evidence>
<dbReference type="SUPFAM" id="SSF55103">
    <property type="entry name" value="FAD-linked oxidases, C-terminal domain"/>
    <property type="match status" value="1"/>
</dbReference>
<evidence type="ECO:0000256" key="1">
    <source>
        <dbReference type="ARBA" id="ARBA00008000"/>
    </source>
</evidence>
<dbReference type="PANTHER" id="PTHR11748">
    <property type="entry name" value="D-LACTATE DEHYDROGENASE"/>
    <property type="match status" value="1"/>
</dbReference>
<comment type="similarity">
    <text evidence="1">Belongs to the FAD-binding oxidoreductase/transferase type 4 family.</text>
</comment>
<evidence type="ECO:0000256" key="2">
    <source>
        <dbReference type="ARBA" id="ARBA00022630"/>
    </source>
</evidence>
<dbReference type="Proteomes" id="UP000253075">
    <property type="component" value="Unassembled WGS sequence"/>
</dbReference>
<keyword evidence="2" id="KW-0285">Flavoprotein</keyword>
<feature type="domain" description="FAD-binding PCMH-type" evidence="4">
    <location>
        <begin position="9"/>
        <end position="192"/>
    </location>
</feature>
<name>A0ABD7G2P4_AERHY</name>
<organism evidence="5 6">
    <name type="scientific">Aeromonas hydrophila</name>
    <dbReference type="NCBI Taxonomy" id="644"/>
    <lineage>
        <taxon>Bacteria</taxon>
        <taxon>Pseudomonadati</taxon>
        <taxon>Pseudomonadota</taxon>
        <taxon>Gammaproteobacteria</taxon>
        <taxon>Aeromonadales</taxon>
        <taxon>Aeromonadaceae</taxon>
        <taxon>Aeromonas</taxon>
    </lineage>
</organism>
<keyword evidence="3" id="KW-0274">FAD</keyword>
<protein>
    <submittedName>
        <fullName evidence="5">FAD-binding oxidoreductase</fullName>
    </submittedName>
</protein>
<proteinExistence type="inferred from homology"/>
<evidence type="ECO:0000313" key="5">
    <source>
        <dbReference type="EMBL" id="RCF44378.1"/>
    </source>
</evidence>
<dbReference type="InterPro" id="IPR016167">
    <property type="entry name" value="FAD-bd_PCMH_sub1"/>
</dbReference>
<gene>
    <name evidence="5" type="ORF">C6C11_20370</name>
</gene>
<reference evidence="5 6" key="1">
    <citation type="journal article" date="2018" name="PLoS ONE">
        <title>Phenotypic characterization and whole genome analysis of extended-spectrum beta-lactamase-producing bacteria isolated from dogs in Germany.</title>
        <authorList>
            <person name="Boehmer T."/>
            <person name="Vogler A.J."/>
            <person name="Thomas A."/>
            <person name="Sauer S."/>
            <person name="Hergenroether M."/>
            <person name="Straubinger R.K."/>
            <person name="Birdsell D."/>
            <person name="Keim P."/>
            <person name="Sahl J.W."/>
            <person name="Williamson C.H."/>
            <person name="Riehm J.M."/>
        </authorList>
    </citation>
    <scope>NUCLEOTIDE SEQUENCE [LARGE SCALE GENOMIC DNA]</scope>
    <source>
        <strain evidence="5 6">AFG_SD03_1510_Ahy_093</strain>
    </source>
</reference>
<dbReference type="PROSITE" id="PS51387">
    <property type="entry name" value="FAD_PCMH"/>
    <property type="match status" value="1"/>
</dbReference>
<evidence type="ECO:0000259" key="4">
    <source>
        <dbReference type="PROSITE" id="PS51387"/>
    </source>
</evidence>
<dbReference type="Gene3D" id="3.30.465.10">
    <property type="match status" value="1"/>
</dbReference>
<dbReference type="InterPro" id="IPR016164">
    <property type="entry name" value="FAD-linked_Oxase-like_C"/>
</dbReference>
<dbReference type="EMBL" id="PUTQ01000037">
    <property type="protein sequence ID" value="RCF44378.1"/>
    <property type="molecule type" value="Genomic_DNA"/>
</dbReference>
<dbReference type="InterPro" id="IPR016166">
    <property type="entry name" value="FAD-bd_PCMH"/>
</dbReference>
<dbReference type="Gene3D" id="3.40.462.10">
    <property type="entry name" value="FAD-linked oxidases, C-terminal domain"/>
    <property type="match status" value="1"/>
</dbReference>
<sequence>MMGDNVSQFRQRKLNGHIKPTSVADVELLVTLASHHKGIKLHAVSTGYNWGLGSKEDVNDERVLITMAGLNNIRDINLEQGYAVIEPGVSQGQLATKLAGEQWMINLTASSAHSSLLGNSLDRGVGLRHQRIKDLLGLEVLLSNGRKVKVGWWPSSQTTPIYPVGVGPSLLHLFTQSNFGIITAGVFKLLPKPDASKVVKIEFEQPFLREAIDELKYWSTQGLNSGVLKVYDNRANETYGCDGKKFTVHLCIDGMEVDVENKCSLIESLIEKSHIFNNCQIKNSGEYSQDTVSNLVSAAHNGDSSQNDILLHATLGENHDKVDTSEFGWIFFLPLLPFSGESITKAYQIFEDIYQKTKIRCGATINALDESVIDLVVAIRFNKNSSEAERAHTALDMLYDMFHAAGFRPYRLDVDHSDWSRHLLSDPQTREIIASFKEAIDPTHLFSNDRYQG</sequence>